<protein>
    <submittedName>
        <fullName evidence="2">Uncharacterized protein</fullName>
    </submittedName>
</protein>
<evidence type="ECO:0000313" key="3">
    <source>
        <dbReference type="Proteomes" id="UP001154265"/>
    </source>
</evidence>
<name>A0ABT6F382_9SYNE</name>
<proteinExistence type="predicted"/>
<accession>A0ABT6F382</accession>
<gene>
    <name evidence="2" type="ORF">L3556_15560</name>
</gene>
<evidence type="ECO:0000256" key="1">
    <source>
        <dbReference type="SAM" id="Phobius"/>
    </source>
</evidence>
<feature type="transmembrane region" description="Helical" evidence="1">
    <location>
        <begin position="6"/>
        <end position="27"/>
    </location>
</feature>
<reference evidence="2" key="1">
    <citation type="journal article" date="2022" name="Genome Biol. Evol.">
        <title>A New Gene Family Diagnostic for Intracellular Biomineralization of Amorphous Ca Carbonates by Cyanobacteria.</title>
        <authorList>
            <person name="Benzerara K."/>
            <person name="Duprat E."/>
            <person name="Bitard-Feildel T."/>
            <person name="Caumes G."/>
            <person name="Cassier-Chauvat C."/>
            <person name="Chauvat F."/>
            <person name="Dezi M."/>
            <person name="Diop S.I."/>
            <person name="Gaschignard G."/>
            <person name="Gorgen S."/>
            <person name="Gugger M."/>
            <person name="Lopez-Garcia P."/>
            <person name="Millet M."/>
            <person name="Skouri-Panet F."/>
            <person name="Moreira D."/>
            <person name="Callebaut I."/>
        </authorList>
    </citation>
    <scope>NUCLEOTIDE SEQUENCE</scope>
    <source>
        <strain evidence="2">G9</strain>
    </source>
</reference>
<sequence>MAELTLIYLFSGSLGLSALLYSQWWFWQLDLCAQEQEEEEGLTNYQSQQATPTTKKTPAQLAGWEFKILRSQQNIFHQLDKLQAVCAEEAKGGWILLEKLDDRRLRFKRPMVLREKLPPIAGYDPYRCYYGSRFRWGSIFSFLILILLATLPAYLGYRLVILSQSDSSWTAPSWPPVEAPPQP</sequence>
<keyword evidence="1" id="KW-0812">Transmembrane</keyword>
<feature type="transmembrane region" description="Helical" evidence="1">
    <location>
        <begin position="136"/>
        <end position="157"/>
    </location>
</feature>
<dbReference type="EMBL" id="JAKKUT010000008">
    <property type="protein sequence ID" value="MDG2992336.1"/>
    <property type="molecule type" value="Genomic_DNA"/>
</dbReference>
<organism evidence="2 3">
    <name type="scientific">Candidatus Synechococcus calcipolaris G9</name>
    <dbReference type="NCBI Taxonomy" id="1497997"/>
    <lineage>
        <taxon>Bacteria</taxon>
        <taxon>Bacillati</taxon>
        <taxon>Cyanobacteriota</taxon>
        <taxon>Cyanophyceae</taxon>
        <taxon>Synechococcales</taxon>
        <taxon>Synechococcaceae</taxon>
        <taxon>Synechococcus</taxon>
    </lineage>
</organism>
<dbReference type="Proteomes" id="UP001154265">
    <property type="component" value="Unassembled WGS sequence"/>
</dbReference>
<reference evidence="2" key="2">
    <citation type="submission" date="2022-01" db="EMBL/GenBank/DDBJ databases">
        <authorList>
            <person name="Zivanovic Y."/>
            <person name="Moreira D."/>
            <person name="Lopez-Garcia P."/>
        </authorList>
    </citation>
    <scope>NUCLEOTIDE SEQUENCE</scope>
    <source>
        <strain evidence="2">G9</strain>
    </source>
</reference>
<keyword evidence="3" id="KW-1185">Reference proteome</keyword>
<dbReference type="RefSeq" id="WP_277868252.1">
    <property type="nucleotide sequence ID" value="NZ_JAKKUT010000008.1"/>
</dbReference>
<keyword evidence="1" id="KW-1133">Transmembrane helix</keyword>
<evidence type="ECO:0000313" key="2">
    <source>
        <dbReference type="EMBL" id="MDG2992336.1"/>
    </source>
</evidence>
<comment type="caution">
    <text evidence="2">The sequence shown here is derived from an EMBL/GenBank/DDBJ whole genome shotgun (WGS) entry which is preliminary data.</text>
</comment>
<keyword evidence="1" id="KW-0472">Membrane</keyword>